<protein>
    <submittedName>
        <fullName evidence="3">Uncharacterized protein</fullName>
    </submittedName>
</protein>
<evidence type="ECO:0000313" key="3">
    <source>
        <dbReference type="EMBL" id="KAL0984616.1"/>
    </source>
</evidence>
<keyword evidence="4" id="KW-1185">Reference proteome</keyword>
<comment type="caution">
    <text evidence="3">The sequence shown here is derived from an EMBL/GenBank/DDBJ whole genome shotgun (WGS) entry which is preliminary data.</text>
</comment>
<dbReference type="PANTHER" id="PTHR31751">
    <property type="entry name" value="SI:CH211-108C17.2-RELATED-RELATED"/>
    <property type="match status" value="1"/>
</dbReference>
<keyword evidence="2" id="KW-0732">Signal</keyword>
<feature type="signal peptide" evidence="2">
    <location>
        <begin position="1"/>
        <end position="19"/>
    </location>
</feature>
<reference evidence="3 4" key="1">
    <citation type="submission" date="2024-06" db="EMBL/GenBank/DDBJ databases">
        <authorList>
            <person name="Pan Q."/>
            <person name="Wen M."/>
            <person name="Jouanno E."/>
            <person name="Zahm M."/>
            <person name="Klopp C."/>
            <person name="Cabau C."/>
            <person name="Louis A."/>
            <person name="Berthelot C."/>
            <person name="Parey E."/>
            <person name="Roest Crollius H."/>
            <person name="Montfort J."/>
            <person name="Robinson-Rechavi M."/>
            <person name="Bouchez O."/>
            <person name="Lampietro C."/>
            <person name="Lopez Roques C."/>
            <person name="Donnadieu C."/>
            <person name="Postlethwait J."/>
            <person name="Bobe J."/>
            <person name="Verreycken H."/>
            <person name="Guiguen Y."/>
        </authorList>
    </citation>
    <scope>NUCLEOTIDE SEQUENCE [LARGE SCALE GENOMIC DNA]</scope>
    <source>
        <strain evidence="3">Up_M1</strain>
        <tissue evidence="3">Testis</tissue>
    </source>
</reference>
<name>A0ABD0WVY6_UMBPY</name>
<accession>A0ABD0WVY6</accession>
<evidence type="ECO:0000256" key="1">
    <source>
        <dbReference type="SAM" id="MobiDB-lite"/>
    </source>
</evidence>
<organism evidence="3 4">
    <name type="scientific">Umbra pygmaea</name>
    <name type="common">Eastern mudminnow</name>
    <dbReference type="NCBI Taxonomy" id="75934"/>
    <lineage>
        <taxon>Eukaryota</taxon>
        <taxon>Metazoa</taxon>
        <taxon>Chordata</taxon>
        <taxon>Craniata</taxon>
        <taxon>Vertebrata</taxon>
        <taxon>Euteleostomi</taxon>
        <taxon>Actinopterygii</taxon>
        <taxon>Neopterygii</taxon>
        <taxon>Teleostei</taxon>
        <taxon>Protacanthopterygii</taxon>
        <taxon>Esociformes</taxon>
        <taxon>Umbridae</taxon>
        <taxon>Umbra</taxon>
    </lineage>
</organism>
<feature type="region of interest" description="Disordered" evidence="1">
    <location>
        <begin position="135"/>
        <end position="155"/>
    </location>
</feature>
<evidence type="ECO:0000313" key="4">
    <source>
        <dbReference type="Proteomes" id="UP001557470"/>
    </source>
</evidence>
<dbReference type="AlphaFoldDB" id="A0ABD0WVY6"/>
<dbReference type="EMBL" id="JAGEUA010000004">
    <property type="protein sequence ID" value="KAL0984616.1"/>
    <property type="molecule type" value="Genomic_DNA"/>
</dbReference>
<sequence length="155" mass="17420">MPACNLLLSGAIHFTGCLASQTLRMMTLFGLQCISVSTYFRHQRCYTIPIIIQAWQNDQAKSLSDLRAMDGGLVVTGDCRVRFSRALCKVWLVEERVNKVVDVQLVQSSEVPNSSWCELEGLERSIDLLRRQDLVNPHHGQTSPGCQMGERRAVL</sequence>
<proteinExistence type="predicted"/>
<gene>
    <name evidence="3" type="ORF">UPYG_G00144200</name>
</gene>
<dbReference type="PANTHER" id="PTHR31751:SF42">
    <property type="entry name" value="PROTEIN CBG10204"/>
    <property type="match status" value="1"/>
</dbReference>
<feature type="chain" id="PRO_5044825071" evidence="2">
    <location>
        <begin position="20"/>
        <end position="155"/>
    </location>
</feature>
<dbReference type="Proteomes" id="UP001557470">
    <property type="component" value="Unassembled WGS sequence"/>
</dbReference>
<evidence type="ECO:0000256" key="2">
    <source>
        <dbReference type="SAM" id="SignalP"/>
    </source>
</evidence>